<comment type="caution">
    <text evidence="2">The sequence shown here is derived from an EMBL/GenBank/DDBJ whole genome shotgun (WGS) entry which is preliminary data.</text>
</comment>
<organism evidence="2 3">
    <name type="scientific">Candidatus Buchananbacteria bacterium RIFCSPHIGHO2_02_FULL_56_16</name>
    <dbReference type="NCBI Taxonomy" id="1797542"/>
    <lineage>
        <taxon>Bacteria</taxon>
        <taxon>Candidatus Buchananiibacteriota</taxon>
    </lineage>
</organism>
<dbReference type="PROSITE" id="PS51732">
    <property type="entry name" value="ASN_GLN_ASE_3"/>
    <property type="match status" value="1"/>
</dbReference>
<gene>
    <name evidence="2" type="ORF">A3J59_01645</name>
</gene>
<dbReference type="InterPro" id="IPR037152">
    <property type="entry name" value="L-asparaginase_N_sf"/>
</dbReference>
<dbReference type="PANTHER" id="PTHR11707">
    <property type="entry name" value="L-ASPARAGINASE"/>
    <property type="match status" value="1"/>
</dbReference>
<feature type="domain" description="L-asparaginase N-terminal" evidence="1">
    <location>
        <begin position="22"/>
        <end position="176"/>
    </location>
</feature>
<dbReference type="Gene3D" id="3.40.50.40">
    <property type="match status" value="1"/>
</dbReference>
<dbReference type="STRING" id="1797542.A3J59_01645"/>
<dbReference type="AlphaFoldDB" id="A0A1G1YGX7"/>
<dbReference type="GO" id="GO:0004067">
    <property type="term" value="F:asparaginase activity"/>
    <property type="evidence" value="ECO:0007669"/>
    <property type="project" value="UniProtKB-UniRule"/>
</dbReference>
<dbReference type="PIRSF" id="PIRSF500176">
    <property type="entry name" value="L_ASNase"/>
    <property type="match status" value="1"/>
</dbReference>
<dbReference type="SUPFAM" id="SSF53774">
    <property type="entry name" value="Glutaminase/Asparaginase"/>
    <property type="match status" value="1"/>
</dbReference>
<dbReference type="InterPro" id="IPR036152">
    <property type="entry name" value="Asp/glu_Ase-like_sf"/>
</dbReference>
<dbReference type="Pfam" id="PF00710">
    <property type="entry name" value="Asparaginase"/>
    <property type="match status" value="1"/>
</dbReference>
<dbReference type="Proteomes" id="UP000177310">
    <property type="component" value="Unassembled WGS sequence"/>
</dbReference>
<dbReference type="InterPro" id="IPR027474">
    <property type="entry name" value="L-asparaginase_N"/>
</dbReference>
<proteinExistence type="predicted"/>
<accession>A0A1G1YGX7</accession>
<evidence type="ECO:0000313" key="2">
    <source>
        <dbReference type="EMBL" id="OGY51036.1"/>
    </source>
</evidence>
<dbReference type="InterPro" id="IPR027473">
    <property type="entry name" value="L-asparaginase_C"/>
</dbReference>
<sequence>MGRKKICLFICGPLPDFPPGKLERWLRQIPELNIIADVEPVLVFEQPSADVTPAVWLKLAGVIAERAARYNGFVVIHGIDNLLFTAAAMSFLMQHFNRPVIFTSGGLVPPASRDVEIKANLINAIQVATHDFSEVCLMLGNRLLRANQAIYVEQESLGSFQAPLQSVLGRIDFSIRIFEADAGKRRGQARLATKLNENIEVVDWTPACSVELIAGRSAQREGLIINAGDYRTLPEALVSLAKQVVAAVPVVIWAPKVTDSALASSPVMLINAMTWPATLTKFMWALGTEQSGKQLTALMNRSIAGEFIS</sequence>
<reference evidence="2 3" key="1">
    <citation type="journal article" date="2016" name="Nat. Commun.">
        <title>Thousands of microbial genomes shed light on interconnected biogeochemical processes in an aquifer system.</title>
        <authorList>
            <person name="Anantharaman K."/>
            <person name="Brown C.T."/>
            <person name="Hug L.A."/>
            <person name="Sharon I."/>
            <person name="Castelle C.J."/>
            <person name="Probst A.J."/>
            <person name="Thomas B.C."/>
            <person name="Singh A."/>
            <person name="Wilkins M.J."/>
            <person name="Karaoz U."/>
            <person name="Brodie E.L."/>
            <person name="Williams K.H."/>
            <person name="Hubbard S.S."/>
            <person name="Banfield J.F."/>
        </authorList>
    </citation>
    <scope>NUCLEOTIDE SEQUENCE [LARGE SCALE GENOMIC DNA]</scope>
</reference>
<dbReference type="SMART" id="SM00870">
    <property type="entry name" value="Asparaginase"/>
    <property type="match status" value="1"/>
</dbReference>
<dbReference type="Gene3D" id="3.40.50.1170">
    <property type="entry name" value="L-asparaginase, N-terminal domain"/>
    <property type="match status" value="1"/>
</dbReference>
<name>A0A1G1YGX7_9BACT</name>
<dbReference type="PANTHER" id="PTHR11707:SF28">
    <property type="entry name" value="60 KDA LYSOPHOSPHOLIPASE"/>
    <property type="match status" value="1"/>
</dbReference>
<evidence type="ECO:0000313" key="3">
    <source>
        <dbReference type="Proteomes" id="UP000177310"/>
    </source>
</evidence>
<dbReference type="PIRSF" id="PIRSF001220">
    <property type="entry name" value="L-ASNase_gatD"/>
    <property type="match status" value="1"/>
</dbReference>
<protein>
    <recommendedName>
        <fullName evidence="1">L-asparaginase N-terminal domain-containing protein</fullName>
    </recommendedName>
</protein>
<dbReference type="EMBL" id="MHIL01000025">
    <property type="protein sequence ID" value="OGY51036.1"/>
    <property type="molecule type" value="Genomic_DNA"/>
</dbReference>
<evidence type="ECO:0000259" key="1">
    <source>
        <dbReference type="Pfam" id="PF00710"/>
    </source>
</evidence>
<dbReference type="InterPro" id="IPR006034">
    <property type="entry name" value="Asparaginase/glutaminase-like"/>
</dbReference>